<accession>A0A2G4R929</accession>
<dbReference type="EMBL" id="PEBQ01000173">
    <property type="protein sequence ID" value="PHY93064.1"/>
    <property type="molecule type" value="Genomic_DNA"/>
</dbReference>
<keyword evidence="2" id="KW-1185">Reference proteome</keyword>
<name>A0A2G4R929_9PROT</name>
<sequence length="95" mass="10496">MSQTHGHIALSSAVNKAGELAIFASFNDTKFVPDGFVLNSDKILFTCGEQVTKSTYYIEKSFTDLLNKAHSITLVYSTPDDCLHEVIIPRKEAKS</sequence>
<reference evidence="1 2" key="1">
    <citation type="submission" date="2017-10" db="EMBL/GenBank/DDBJ databases">
        <title>Genomic analysis of the genus Acetobacter.</title>
        <authorList>
            <person name="Kim K.H."/>
            <person name="Chun B.H."/>
            <person name="Son A.R."/>
            <person name="Jeon C.O."/>
        </authorList>
    </citation>
    <scope>NUCLEOTIDE SEQUENCE [LARGE SCALE GENOMIC DNA]</scope>
    <source>
        <strain evidence="1 2">LHT 2458</strain>
    </source>
</reference>
<dbReference type="AlphaFoldDB" id="A0A2G4R929"/>
<protein>
    <submittedName>
        <fullName evidence="1">Uncharacterized protein</fullName>
    </submittedName>
</protein>
<organism evidence="1 2">
    <name type="scientific">Acetobacter pomorum</name>
    <dbReference type="NCBI Taxonomy" id="65959"/>
    <lineage>
        <taxon>Bacteria</taxon>
        <taxon>Pseudomonadati</taxon>
        <taxon>Pseudomonadota</taxon>
        <taxon>Alphaproteobacteria</taxon>
        <taxon>Acetobacterales</taxon>
        <taxon>Acetobacteraceae</taxon>
        <taxon>Acetobacter</taxon>
    </lineage>
</organism>
<comment type="caution">
    <text evidence="1">The sequence shown here is derived from an EMBL/GenBank/DDBJ whole genome shotgun (WGS) entry which is preliminary data.</text>
</comment>
<gene>
    <name evidence="1" type="ORF">CSR02_13565</name>
</gene>
<evidence type="ECO:0000313" key="1">
    <source>
        <dbReference type="EMBL" id="PHY93064.1"/>
    </source>
</evidence>
<evidence type="ECO:0000313" key="2">
    <source>
        <dbReference type="Proteomes" id="UP000228751"/>
    </source>
</evidence>
<proteinExistence type="predicted"/>
<dbReference type="Proteomes" id="UP000228751">
    <property type="component" value="Unassembled WGS sequence"/>
</dbReference>